<dbReference type="OrthoDB" id="9792240at2"/>
<reference evidence="3 4" key="1">
    <citation type="submission" date="2018-03" db="EMBL/GenBank/DDBJ databases">
        <title>Phenotypic and genomic properties of Cyclonatronum proteinivorum gen. nov., sp. nov., a haloalkaliphilic bacteroidete from soda lakes possessing Na+-translocating rhodopsin.</title>
        <authorList>
            <person name="Toshchakov S.V."/>
            <person name="Korzhenkov A."/>
            <person name="Samarov N.I."/>
            <person name="Kublanov I.V."/>
            <person name="Muntyan M.S."/>
            <person name="Sorokin D.Y."/>
        </authorList>
    </citation>
    <scope>NUCLEOTIDE SEQUENCE [LARGE SCALE GENOMIC DNA]</scope>
    <source>
        <strain evidence="3 4">Omega</strain>
    </source>
</reference>
<dbReference type="InterPro" id="IPR050267">
    <property type="entry name" value="Anti-sigma-factor_SerPK"/>
</dbReference>
<evidence type="ECO:0000313" key="3">
    <source>
        <dbReference type="EMBL" id="AXJ02055.1"/>
    </source>
</evidence>
<dbReference type="PANTHER" id="PTHR35526">
    <property type="entry name" value="ANTI-SIGMA-F FACTOR RSBW-RELATED"/>
    <property type="match status" value="1"/>
</dbReference>
<dbReference type="SUPFAM" id="SSF55874">
    <property type="entry name" value="ATPase domain of HSP90 chaperone/DNA topoisomerase II/histidine kinase"/>
    <property type="match status" value="1"/>
</dbReference>
<dbReference type="AlphaFoldDB" id="A0A345UNK3"/>
<keyword evidence="1" id="KW-0723">Serine/threonine-protein kinase</keyword>
<dbReference type="CDD" id="cd16936">
    <property type="entry name" value="HATPase_RsbW-like"/>
    <property type="match status" value="1"/>
</dbReference>
<protein>
    <submittedName>
        <fullName evidence="3">Serine/threonine-protein kinase RsbW</fullName>
    </submittedName>
</protein>
<proteinExistence type="predicted"/>
<dbReference type="InterPro" id="IPR003594">
    <property type="entry name" value="HATPase_dom"/>
</dbReference>
<feature type="domain" description="Histidine kinase/HSP90-like ATPase" evidence="2">
    <location>
        <begin position="38"/>
        <end position="136"/>
    </location>
</feature>
<organism evidence="3 4">
    <name type="scientific">Cyclonatronum proteinivorum</name>
    <dbReference type="NCBI Taxonomy" id="1457365"/>
    <lineage>
        <taxon>Bacteria</taxon>
        <taxon>Pseudomonadati</taxon>
        <taxon>Balneolota</taxon>
        <taxon>Balneolia</taxon>
        <taxon>Balneolales</taxon>
        <taxon>Cyclonatronaceae</taxon>
        <taxon>Cyclonatronum</taxon>
    </lineage>
</organism>
<dbReference type="InterPro" id="IPR036890">
    <property type="entry name" value="HATPase_C_sf"/>
</dbReference>
<keyword evidence="4" id="KW-1185">Reference proteome</keyword>
<name>A0A345UNK3_9BACT</name>
<evidence type="ECO:0000313" key="4">
    <source>
        <dbReference type="Proteomes" id="UP000254808"/>
    </source>
</evidence>
<keyword evidence="3" id="KW-0418">Kinase</keyword>
<dbReference type="Proteomes" id="UP000254808">
    <property type="component" value="Chromosome"/>
</dbReference>
<dbReference type="GO" id="GO:0004674">
    <property type="term" value="F:protein serine/threonine kinase activity"/>
    <property type="evidence" value="ECO:0007669"/>
    <property type="project" value="UniProtKB-KW"/>
</dbReference>
<dbReference type="RefSeq" id="WP_114985189.1">
    <property type="nucleotide sequence ID" value="NZ_CP027806.1"/>
</dbReference>
<accession>A0A345UNK3</accession>
<gene>
    <name evidence="3" type="ORF">CYPRO_2817</name>
</gene>
<dbReference type="Gene3D" id="3.30.565.10">
    <property type="entry name" value="Histidine kinase-like ATPase, C-terminal domain"/>
    <property type="match status" value="1"/>
</dbReference>
<dbReference type="PANTHER" id="PTHR35526:SF3">
    <property type="entry name" value="ANTI-SIGMA-F FACTOR RSBW"/>
    <property type="match status" value="1"/>
</dbReference>
<evidence type="ECO:0000259" key="2">
    <source>
        <dbReference type="Pfam" id="PF13581"/>
    </source>
</evidence>
<evidence type="ECO:0000256" key="1">
    <source>
        <dbReference type="ARBA" id="ARBA00022527"/>
    </source>
</evidence>
<dbReference type="Pfam" id="PF13581">
    <property type="entry name" value="HATPase_c_2"/>
    <property type="match status" value="1"/>
</dbReference>
<sequence length="142" mass="16103">MRSWDFHIKSTTSNILAVSERIQQLCLVNNICSPNSCNIRLVVVEALNNVAEHAYKSDKNGDISIYLSFTLDYVLISISDKGITNMLGIEPKELTIDINDPDSLPEGGFGFNIMHNVMDEISYHTHENINTLTLKKYWRKNA</sequence>
<keyword evidence="3" id="KW-0808">Transferase</keyword>
<dbReference type="KEGG" id="cprv:CYPRO_2817"/>
<dbReference type="EMBL" id="CP027806">
    <property type="protein sequence ID" value="AXJ02055.1"/>
    <property type="molecule type" value="Genomic_DNA"/>
</dbReference>